<dbReference type="GO" id="GO:0005886">
    <property type="term" value="C:plasma membrane"/>
    <property type="evidence" value="ECO:0007669"/>
    <property type="project" value="TreeGrafter"/>
</dbReference>
<dbReference type="PROSITE" id="PS50135">
    <property type="entry name" value="ZF_ZZ_2"/>
    <property type="match status" value="1"/>
</dbReference>
<evidence type="ECO:0000259" key="9">
    <source>
        <dbReference type="PROSITE" id="PS50135"/>
    </source>
</evidence>
<feature type="region of interest" description="Disordered" evidence="8">
    <location>
        <begin position="290"/>
        <end position="351"/>
    </location>
</feature>
<evidence type="ECO:0000313" key="10">
    <source>
        <dbReference type="EMBL" id="TNN18806.1"/>
    </source>
</evidence>
<feature type="non-terminal residue" evidence="10">
    <location>
        <position position="1"/>
    </location>
</feature>
<dbReference type="SMART" id="SM00291">
    <property type="entry name" value="ZnF_ZZ"/>
    <property type="match status" value="1"/>
</dbReference>
<comment type="caution">
    <text evidence="10">The sequence shown here is derived from an EMBL/GenBank/DDBJ whole genome shotgun (WGS) entry which is preliminary data.</text>
</comment>
<dbReference type="GO" id="GO:0099536">
    <property type="term" value="P:synaptic signaling"/>
    <property type="evidence" value="ECO:0007669"/>
    <property type="project" value="TreeGrafter"/>
</dbReference>
<protein>
    <recommendedName>
        <fullName evidence="2">RING-type E3 ubiquitin transferase</fullName>
        <ecNumber evidence="2">2.3.2.27</ecNumber>
    </recommendedName>
</protein>
<proteinExistence type="predicted"/>
<name>A0A4Z2DQN1_SCHJA</name>
<organism evidence="10 11">
    <name type="scientific">Schistosoma japonicum</name>
    <name type="common">Blood fluke</name>
    <dbReference type="NCBI Taxonomy" id="6182"/>
    <lineage>
        <taxon>Eukaryota</taxon>
        <taxon>Metazoa</taxon>
        <taxon>Spiralia</taxon>
        <taxon>Lophotrochozoa</taxon>
        <taxon>Platyhelminthes</taxon>
        <taxon>Trematoda</taxon>
        <taxon>Digenea</taxon>
        <taxon>Strigeidida</taxon>
        <taxon>Schistosomatoidea</taxon>
        <taxon>Schistosomatidae</taxon>
        <taxon>Schistosoma</taxon>
    </lineage>
</organism>
<dbReference type="SUPFAM" id="SSF57850">
    <property type="entry name" value="RING/U-box"/>
    <property type="match status" value="1"/>
</dbReference>
<dbReference type="InterPro" id="IPR043145">
    <property type="entry name" value="Znf_ZZ_sf"/>
</dbReference>
<sequence length="473" mass="52480">DIVGHAFKVMVFEINSCLIAKPVDFTGISAGVTCNGCSRRDFRFRRYKCLICRDYDLCGTCFDSHQETEKHLNSHPMQCLITKADHDTFYCGESTTKYCVQSFTCSVCGQLGFTESSLSSHVFSHHSSAIDSEVLCPFCAIQTEGDPNRTTHDIASHFKSVHNLQPPINCKSNQSSCSSNHSIISSSDIVSLRTGSIDQSISHGRFGAVTNANTITSQNHRLLTNRSCCHNPDNGDSNHIMPQPLLSNSRFTPGCIVAMKNYLKSCENFKNTCHDDTNGLLMDQPTDVLHSNDEISRNSSGTLQRHHGVNESNSKSETNKLKEIDNDENNQYYVTKTQENTSTDCTPTVSVSEKRKLNDSLVPSITDQIDIPNIDSNNNLDSVTAEAFDHKMSSTNDNSLNHSKSPSGDLNIRLSGDEKPKESNKKSNFISHCTVDPQSSVAIQDEWDIDWHIFLNELIWSSLCSNEVPSTVT</sequence>
<dbReference type="Proteomes" id="UP000311919">
    <property type="component" value="Unassembled WGS sequence"/>
</dbReference>
<keyword evidence="3" id="KW-0808">Transferase</keyword>
<dbReference type="Gene3D" id="3.30.60.90">
    <property type="match status" value="1"/>
</dbReference>
<dbReference type="OrthoDB" id="7873042at2759"/>
<evidence type="ECO:0000256" key="2">
    <source>
        <dbReference type="ARBA" id="ARBA00012483"/>
    </source>
</evidence>
<feature type="compositionally biased region" description="Polar residues" evidence="8">
    <location>
        <begin position="393"/>
        <end position="408"/>
    </location>
</feature>
<dbReference type="EMBL" id="SKCS01000064">
    <property type="protein sequence ID" value="TNN18806.1"/>
    <property type="molecule type" value="Genomic_DNA"/>
</dbReference>
<dbReference type="STRING" id="6182.A0A4Z2DQN1"/>
<evidence type="ECO:0000256" key="1">
    <source>
        <dbReference type="ARBA" id="ARBA00000900"/>
    </source>
</evidence>
<reference evidence="10 11" key="1">
    <citation type="submission" date="2019-03" db="EMBL/GenBank/DDBJ databases">
        <title>An improved genome assembly of the fluke Schistosoma japonicum.</title>
        <authorList>
            <person name="Hu W."/>
            <person name="Luo F."/>
            <person name="Yin M."/>
            <person name="Mo X."/>
            <person name="Sun C."/>
            <person name="Wu Q."/>
            <person name="Zhu B."/>
            <person name="Xiang M."/>
            <person name="Wang J."/>
            <person name="Wang Y."/>
            <person name="Zhang T."/>
            <person name="Xu B."/>
            <person name="Zheng H."/>
            <person name="Feng Z."/>
        </authorList>
    </citation>
    <scope>NUCLEOTIDE SEQUENCE [LARGE SCALE GENOMIC DNA]</scope>
    <source>
        <strain evidence="10">HuSjv2</strain>
        <tissue evidence="10">Worms</tissue>
    </source>
</reference>
<feature type="compositionally biased region" description="Polar residues" evidence="8">
    <location>
        <begin position="329"/>
        <end position="351"/>
    </location>
</feature>
<keyword evidence="4" id="KW-0479">Metal-binding</keyword>
<dbReference type="PANTHER" id="PTHR12268">
    <property type="entry name" value="E3 UBIQUITIN-PROTEIN LIGASE KCMF1"/>
    <property type="match status" value="1"/>
</dbReference>
<dbReference type="AlphaFoldDB" id="A0A4Z2DQN1"/>
<dbReference type="PANTHER" id="PTHR12268:SF13">
    <property type="entry name" value="E3 UBIQUITIN-PROTEIN LIGASE KCMF1"/>
    <property type="match status" value="1"/>
</dbReference>
<dbReference type="GO" id="GO:0008270">
    <property type="term" value="F:zinc ion binding"/>
    <property type="evidence" value="ECO:0007669"/>
    <property type="project" value="UniProtKB-KW"/>
</dbReference>
<keyword evidence="6" id="KW-0862">Zinc</keyword>
<evidence type="ECO:0000256" key="5">
    <source>
        <dbReference type="ARBA" id="ARBA00022771"/>
    </source>
</evidence>
<dbReference type="PROSITE" id="PS01357">
    <property type="entry name" value="ZF_ZZ_1"/>
    <property type="match status" value="1"/>
</dbReference>
<dbReference type="GO" id="GO:0061630">
    <property type="term" value="F:ubiquitin protein ligase activity"/>
    <property type="evidence" value="ECO:0007669"/>
    <property type="project" value="UniProtKB-EC"/>
</dbReference>
<gene>
    <name evidence="10" type="ORF">EWB00_009822</name>
</gene>
<evidence type="ECO:0000313" key="11">
    <source>
        <dbReference type="Proteomes" id="UP000311919"/>
    </source>
</evidence>
<evidence type="ECO:0000256" key="4">
    <source>
        <dbReference type="ARBA" id="ARBA00022723"/>
    </source>
</evidence>
<evidence type="ECO:0000256" key="3">
    <source>
        <dbReference type="ARBA" id="ARBA00022679"/>
    </source>
</evidence>
<feature type="region of interest" description="Disordered" evidence="8">
    <location>
        <begin position="392"/>
        <end position="430"/>
    </location>
</feature>
<comment type="catalytic activity">
    <reaction evidence="1">
        <text>S-ubiquitinyl-[E2 ubiquitin-conjugating enzyme]-L-cysteine + [acceptor protein]-L-lysine = [E2 ubiquitin-conjugating enzyme]-L-cysteine + N(6)-ubiquitinyl-[acceptor protein]-L-lysine.</text>
        <dbReference type="EC" id="2.3.2.27"/>
    </reaction>
</comment>
<feature type="compositionally biased region" description="Basic and acidic residues" evidence="8">
    <location>
        <begin position="415"/>
        <end position="425"/>
    </location>
</feature>
<keyword evidence="11" id="KW-1185">Reference proteome</keyword>
<keyword evidence="5 7" id="KW-0863">Zinc-finger</keyword>
<evidence type="ECO:0000256" key="8">
    <source>
        <dbReference type="SAM" id="MobiDB-lite"/>
    </source>
</evidence>
<feature type="domain" description="ZZ-type" evidence="9">
    <location>
        <begin position="29"/>
        <end position="85"/>
    </location>
</feature>
<accession>A0A4Z2DQN1</accession>
<dbReference type="Pfam" id="PF00569">
    <property type="entry name" value="ZZ"/>
    <property type="match status" value="1"/>
</dbReference>
<dbReference type="EC" id="2.3.2.27" evidence="2"/>
<dbReference type="GO" id="GO:0045202">
    <property type="term" value="C:synapse"/>
    <property type="evidence" value="ECO:0007669"/>
    <property type="project" value="GOC"/>
</dbReference>
<evidence type="ECO:0000256" key="6">
    <source>
        <dbReference type="ARBA" id="ARBA00022833"/>
    </source>
</evidence>
<dbReference type="InterPro" id="IPR000433">
    <property type="entry name" value="Znf_ZZ"/>
</dbReference>
<dbReference type="CDD" id="cd02338">
    <property type="entry name" value="ZZ_PCMF_like"/>
    <property type="match status" value="1"/>
</dbReference>
<dbReference type="InterPro" id="IPR050774">
    <property type="entry name" value="KCMF1/Dystrophin"/>
</dbReference>
<evidence type="ECO:0000256" key="7">
    <source>
        <dbReference type="PROSITE-ProRule" id="PRU00228"/>
    </source>
</evidence>